<feature type="compositionally biased region" description="Low complexity" evidence="3">
    <location>
        <begin position="506"/>
        <end position="519"/>
    </location>
</feature>
<evidence type="ECO:0000313" key="4">
    <source>
        <dbReference type="EMBL" id="OBS72186.1"/>
    </source>
</evidence>
<keyword evidence="2" id="KW-0378">Hydrolase</keyword>
<dbReference type="PANTHER" id="PTHR46363:SF1">
    <property type="entry name" value="DEOXYRIBONUCLEASE TATDN2-RELATED"/>
    <property type="match status" value="1"/>
</dbReference>
<evidence type="ECO:0000256" key="3">
    <source>
        <dbReference type="SAM" id="MobiDB-lite"/>
    </source>
</evidence>
<keyword evidence="5" id="KW-1185">Reference proteome</keyword>
<feature type="compositionally biased region" description="Basic and acidic residues" evidence="3">
    <location>
        <begin position="202"/>
        <end position="218"/>
    </location>
</feature>
<dbReference type="GO" id="GO:0016788">
    <property type="term" value="F:hydrolase activity, acting on ester bonds"/>
    <property type="evidence" value="ECO:0007669"/>
    <property type="project" value="InterPro"/>
</dbReference>
<feature type="region of interest" description="Disordered" evidence="3">
    <location>
        <begin position="234"/>
        <end position="369"/>
    </location>
</feature>
<accession>A0A1A6H1C9</accession>
<dbReference type="Proteomes" id="UP000092124">
    <property type="component" value="Unassembled WGS sequence"/>
</dbReference>
<feature type="compositionally biased region" description="Low complexity" evidence="3">
    <location>
        <begin position="162"/>
        <end position="174"/>
    </location>
</feature>
<evidence type="ECO:0000313" key="5">
    <source>
        <dbReference type="Proteomes" id="UP000092124"/>
    </source>
</evidence>
<proteinExistence type="inferred from homology"/>
<dbReference type="PANTHER" id="PTHR46363">
    <property type="entry name" value="DEOXYRIBONUCLEASE TATDN2-RELATED"/>
    <property type="match status" value="1"/>
</dbReference>
<dbReference type="OrthoDB" id="413993at2759"/>
<dbReference type="Pfam" id="PF01026">
    <property type="entry name" value="TatD_DNase"/>
    <property type="match status" value="1"/>
</dbReference>
<dbReference type="CDD" id="cd01310">
    <property type="entry name" value="TatD_DNAse"/>
    <property type="match status" value="1"/>
</dbReference>
<dbReference type="EMBL" id="LZPO01055163">
    <property type="protein sequence ID" value="OBS72186.1"/>
    <property type="molecule type" value="Genomic_DNA"/>
</dbReference>
<dbReference type="InterPro" id="IPR001130">
    <property type="entry name" value="TatD-like"/>
</dbReference>
<comment type="similarity">
    <text evidence="1">Belongs to the metallo-dependent hydrolases superfamily. TatD-type hydrolase family.</text>
</comment>
<feature type="compositionally biased region" description="Basic and acidic residues" evidence="3">
    <location>
        <begin position="272"/>
        <end position="286"/>
    </location>
</feature>
<feature type="compositionally biased region" description="Basic and acidic residues" evidence="3">
    <location>
        <begin position="122"/>
        <end position="161"/>
    </location>
</feature>
<dbReference type="SUPFAM" id="SSF51556">
    <property type="entry name" value="Metallo-dependent hydrolases"/>
    <property type="match status" value="1"/>
</dbReference>
<dbReference type="AlphaFoldDB" id="A0A1A6H1C9"/>
<gene>
    <name evidence="4" type="ORF">A6R68_13238</name>
</gene>
<reference evidence="4 5" key="1">
    <citation type="submission" date="2016-06" db="EMBL/GenBank/DDBJ databases">
        <title>The Draft Genome Sequence and Annotation of the Desert Woodrat Neotoma lepida.</title>
        <authorList>
            <person name="Campbell M."/>
            <person name="Oakeson K.F."/>
            <person name="Yandell M."/>
            <person name="Halpert J.R."/>
            <person name="Dearing D."/>
        </authorList>
    </citation>
    <scope>NUCLEOTIDE SEQUENCE [LARGE SCALE GENOMIC DNA]</scope>
    <source>
        <strain evidence="4">417</strain>
        <tissue evidence="4">Liver</tissue>
    </source>
</reference>
<dbReference type="Gene3D" id="3.20.20.140">
    <property type="entry name" value="Metal-dependent hydrolases"/>
    <property type="match status" value="1"/>
</dbReference>
<feature type="compositionally biased region" description="Basic and acidic residues" evidence="3">
    <location>
        <begin position="87"/>
        <end position="98"/>
    </location>
</feature>
<dbReference type="PROSITE" id="PS01137">
    <property type="entry name" value="TATD_1"/>
    <property type="match status" value="1"/>
</dbReference>
<feature type="compositionally biased region" description="Basic and acidic residues" evidence="3">
    <location>
        <begin position="23"/>
        <end position="45"/>
    </location>
</feature>
<protein>
    <submittedName>
        <fullName evidence="4">Uncharacterized protein</fullName>
    </submittedName>
</protein>
<feature type="region of interest" description="Disordered" evidence="3">
    <location>
        <begin position="1"/>
        <end position="219"/>
    </location>
</feature>
<dbReference type="InterPro" id="IPR018228">
    <property type="entry name" value="DNase_TatD-rel_CS"/>
</dbReference>
<evidence type="ECO:0000256" key="2">
    <source>
        <dbReference type="ARBA" id="ARBA00022801"/>
    </source>
</evidence>
<organism evidence="4 5">
    <name type="scientific">Neotoma lepida</name>
    <name type="common">Desert woodrat</name>
    <dbReference type="NCBI Taxonomy" id="56216"/>
    <lineage>
        <taxon>Eukaryota</taxon>
        <taxon>Metazoa</taxon>
        <taxon>Chordata</taxon>
        <taxon>Craniata</taxon>
        <taxon>Vertebrata</taxon>
        <taxon>Euteleostomi</taxon>
        <taxon>Mammalia</taxon>
        <taxon>Eutheria</taxon>
        <taxon>Euarchontoglires</taxon>
        <taxon>Glires</taxon>
        <taxon>Rodentia</taxon>
        <taxon>Myomorpha</taxon>
        <taxon>Muroidea</taxon>
        <taxon>Cricetidae</taxon>
        <taxon>Neotominae</taxon>
        <taxon>Neotoma</taxon>
    </lineage>
</organism>
<name>A0A1A6H1C9_NEOLE</name>
<dbReference type="PROSITE" id="PS01090">
    <property type="entry name" value="TATD_2"/>
    <property type="match status" value="1"/>
</dbReference>
<dbReference type="InterPro" id="IPR032466">
    <property type="entry name" value="Metal_Hydrolase"/>
</dbReference>
<evidence type="ECO:0000256" key="1">
    <source>
        <dbReference type="ARBA" id="ARBA00009275"/>
    </source>
</evidence>
<comment type="caution">
    <text evidence="4">The sequence shown here is derived from an EMBL/GenBank/DDBJ whole genome shotgun (WGS) entry which is preliminary data.</text>
</comment>
<dbReference type="STRING" id="56216.A0A1A6H1C9"/>
<sequence length="835" mass="92407">MASLEDAYKHGSPNSEFTAEAEDQNKTEEPKNFQEKRGRVQDERGYMIYQKAIHSILGKSTQTERGGAPKGKGMAPRTKGLASAPKGKGEADALKQKGETGPPKGNGEAGALRGKGEPYVPKAKEETGVLKEKETGVLKEKEETGVLKEKEETGVLKEKVEAGAPKGNGEAGAPKGKGEPGACAKSRPGAPPKPGVELPKAGAEHFKAGAKPGVEHPKAGGFYLKAGVELKPGASPRLVAQPSMPGREPLKPGRGGETPKHGVEPPKPGVEPPEHGVEPPKHRVEPTKPGVEPPEHGLEPPKLGGQPLIPGAVLQKPETEPTNPQVEPPKPRVVHPKAPIEFTTAQGEYSEARMKHPKVGRRPYRDVPFASQPPKISSFGERKWLLNRYKMPSEELFGGKNIFSSEKSLLLPEYQSEDNSCSLFLKPKERGVIEASNSSGSDRSNIGNYKARFIQDKPFSLSSPAISQSLSYKNKNELPQPNSDCSPCNEYTSPWANGTKISQYPSNSSSSTTTTSASTDGTVINDIPAGYSYCAMTSEEMISRMKRVDDEEYQNSPTVLSSRNAKAQAKNTYQEDELHGACASDFLQRSHFYPSQMEGFIDTHCHLDMLFSKLSFQRSFAEFRKIYSYTFSKEFQGCISDFCDPRTLRDGLWKELLSEDLVWGAFGCHPHFARYYDEYQERKILYALRHPKAVAFGEMGLDYSYKCTTPVPEQVKVFERQLQLAVSLKKPLVIHCREADEDLMGIMKKYVPHDYKIHRHCFTGSYPLIEPLLEHFPNIGIRETRRHNLHLHRLEEEDLARTSGVLPTHIAVKAVARQKRQSHACQRPMRIEDPT</sequence>
<feature type="region of interest" description="Disordered" evidence="3">
    <location>
        <begin position="502"/>
        <end position="521"/>
    </location>
</feature>